<protein>
    <submittedName>
        <fullName evidence="7">FAD-dependent pyridine nucleotide-disulfide oxidoreductase</fullName>
    </submittedName>
    <submittedName>
        <fullName evidence="8">NADH dehydrogenase</fullName>
    </submittedName>
</protein>
<evidence type="ECO:0000256" key="1">
    <source>
        <dbReference type="ARBA" id="ARBA00001974"/>
    </source>
</evidence>
<keyword evidence="10" id="KW-1185">Reference proteome</keyword>
<dbReference type="Proteomes" id="UP000184203">
    <property type="component" value="Unassembled WGS sequence"/>
</dbReference>
<dbReference type="GO" id="GO:0019646">
    <property type="term" value="P:aerobic electron transport chain"/>
    <property type="evidence" value="ECO:0007669"/>
    <property type="project" value="TreeGrafter"/>
</dbReference>
<reference evidence="8" key="3">
    <citation type="submission" date="2016-11" db="EMBL/GenBank/DDBJ databases">
        <authorList>
            <person name="Jaros S."/>
            <person name="Januszkiewicz K."/>
            <person name="Wedrychowicz H."/>
        </authorList>
    </citation>
    <scope>NUCLEOTIDE SEQUENCE [LARGE SCALE GENOMIC DNA]</scope>
    <source>
        <strain evidence="8">DX253</strain>
    </source>
</reference>
<dbReference type="PANTHER" id="PTHR42913">
    <property type="entry name" value="APOPTOSIS-INDUCING FACTOR 1"/>
    <property type="match status" value="1"/>
</dbReference>
<dbReference type="PRINTS" id="PR00411">
    <property type="entry name" value="PNDRDTASEI"/>
</dbReference>
<dbReference type="PRINTS" id="PR00368">
    <property type="entry name" value="FADPNR"/>
</dbReference>
<feature type="domain" description="FAD/NAD(P)-binding" evidence="6">
    <location>
        <begin position="3"/>
        <end position="304"/>
    </location>
</feature>
<dbReference type="Proteomes" id="UP000003751">
    <property type="component" value="Unassembled WGS sequence"/>
</dbReference>
<evidence type="ECO:0000313" key="7">
    <source>
        <dbReference type="EMBL" id="EFW91163.1"/>
    </source>
</evidence>
<dbReference type="Gene3D" id="3.50.50.100">
    <property type="match status" value="1"/>
</dbReference>
<evidence type="ECO:0000256" key="4">
    <source>
        <dbReference type="ARBA" id="ARBA00022827"/>
    </source>
</evidence>
<evidence type="ECO:0000256" key="3">
    <source>
        <dbReference type="ARBA" id="ARBA00022630"/>
    </source>
</evidence>
<dbReference type="EMBL" id="FRAN01000006">
    <property type="protein sequence ID" value="SHL35431.1"/>
    <property type="molecule type" value="Genomic_DNA"/>
</dbReference>
<gene>
    <name evidence="8" type="ORF">SAMN05444342_3623</name>
    <name evidence="7" type="ORF">ZOD2009_16276</name>
</gene>
<dbReference type="AlphaFoldDB" id="E7QWR7"/>
<organism evidence="7 9">
    <name type="scientific">Haladaptatus paucihalophilus DX253</name>
    <dbReference type="NCBI Taxonomy" id="797209"/>
    <lineage>
        <taxon>Archaea</taxon>
        <taxon>Methanobacteriati</taxon>
        <taxon>Methanobacteriota</taxon>
        <taxon>Stenosarchaea group</taxon>
        <taxon>Halobacteria</taxon>
        <taxon>Halobacteriales</taxon>
        <taxon>Haladaptataceae</taxon>
        <taxon>Haladaptatus</taxon>
    </lineage>
</organism>
<dbReference type="PATRIC" id="fig|797209.4.peg.3178"/>
<evidence type="ECO:0000259" key="6">
    <source>
        <dbReference type="Pfam" id="PF07992"/>
    </source>
</evidence>
<comment type="similarity">
    <text evidence="2">Belongs to the NADH dehydrogenase family.</text>
</comment>
<dbReference type="InterPro" id="IPR023753">
    <property type="entry name" value="FAD/NAD-binding_dom"/>
</dbReference>
<evidence type="ECO:0000313" key="8">
    <source>
        <dbReference type="EMBL" id="SHL35431.1"/>
    </source>
</evidence>
<keyword evidence="4" id="KW-0274">FAD</keyword>
<dbReference type="OrthoDB" id="6639at2157"/>
<dbReference type="InterPro" id="IPR036188">
    <property type="entry name" value="FAD/NAD-bd_sf"/>
</dbReference>
<dbReference type="EMBL" id="AEMG01000018">
    <property type="protein sequence ID" value="EFW91163.1"/>
    <property type="molecule type" value="Genomic_DNA"/>
</dbReference>
<dbReference type="SUPFAM" id="SSF51905">
    <property type="entry name" value="FAD/NAD(P)-binding domain"/>
    <property type="match status" value="2"/>
</dbReference>
<dbReference type="InterPro" id="IPR051169">
    <property type="entry name" value="NADH-Q_oxidoreductase"/>
</dbReference>
<dbReference type="GO" id="GO:0003955">
    <property type="term" value="F:NAD(P)H dehydrogenase (quinone) activity"/>
    <property type="evidence" value="ECO:0007669"/>
    <property type="project" value="TreeGrafter"/>
</dbReference>
<evidence type="ECO:0000256" key="2">
    <source>
        <dbReference type="ARBA" id="ARBA00005272"/>
    </source>
</evidence>
<comment type="cofactor">
    <cofactor evidence="1">
        <name>FAD</name>
        <dbReference type="ChEBI" id="CHEBI:57692"/>
    </cofactor>
</comment>
<sequence>MGHDIVVLGAGYAGTSAVQSLEQRFQHRDCNITWVDLHDYHLVLHEVHRVIRNPDAKHEITIPINEIKESSTNFIRGRVETIETDQQVISLDDGTEISYDYVLIALGSQTAYYGISGLSDNAHTVKSLDDALTIHDQLRDQANTASEENPAHVVVGGAGLSGIQTAGEIAALADEEGLPISVTLVEAMESIMPGHSSDLQRSVRRELEQANIDILTDDPITEAKTNQIKFASGNSVNFDLFIWTGGITGHDTMESVSIAKEHNRVQADTTFKTSDDSVFVIGDAGLINNGDGVIPPTAQAAWQAADTVAKNIERSIDGKPLETWNYSDKGTVISIGESAVAHSVPVLPIETFGSYPAQILKKMVAARWIASVTTWSRALGSWKTL</sequence>
<evidence type="ECO:0000313" key="9">
    <source>
        <dbReference type="Proteomes" id="UP000003751"/>
    </source>
</evidence>
<proteinExistence type="inferred from homology"/>
<dbReference type="Pfam" id="PF07992">
    <property type="entry name" value="Pyr_redox_2"/>
    <property type="match status" value="1"/>
</dbReference>
<dbReference type="STRING" id="797209.GCA_000376445_04105"/>
<evidence type="ECO:0000256" key="5">
    <source>
        <dbReference type="ARBA" id="ARBA00023002"/>
    </source>
</evidence>
<name>E7QWR7_HALPU</name>
<dbReference type="RefSeq" id="WP_007981555.1">
    <property type="nucleotide sequence ID" value="NZ_AEMG01000018.1"/>
</dbReference>
<keyword evidence="5" id="KW-0560">Oxidoreductase</keyword>
<accession>E7QWR7</accession>
<reference evidence="10" key="2">
    <citation type="submission" date="2016-11" db="EMBL/GenBank/DDBJ databases">
        <authorList>
            <person name="Varghese N."/>
            <person name="Submissions S."/>
        </authorList>
    </citation>
    <scope>NUCLEOTIDE SEQUENCE [LARGE SCALE GENOMIC DNA]</scope>
    <source>
        <strain evidence="10">DX253</strain>
    </source>
</reference>
<dbReference type="PANTHER" id="PTHR42913:SF3">
    <property type="entry name" value="64 KDA MITOCHONDRIAL NADH DEHYDROGENASE (EUROFUNG)"/>
    <property type="match status" value="1"/>
</dbReference>
<reference evidence="7 9" key="1">
    <citation type="journal article" date="2014" name="ISME J.">
        <title>Trehalose/2-sulfotrehalose biosynthesis and glycine-betaine uptake are widely spread mechanisms for osmoadaptation in the Halobacteriales.</title>
        <authorList>
            <person name="Youssef N.H."/>
            <person name="Savage-Ashlock K.N."/>
            <person name="McCully A.L."/>
            <person name="Luedtke B."/>
            <person name="Shaw E.I."/>
            <person name="Hoff W.D."/>
            <person name="Elshahed M.S."/>
        </authorList>
    </citation>
    <scope>NUCLEOTIDE SEQUENCE [LARGE SCALE GENOMIC DNA]</scope>
    <source>
        <strain evidence="7 9">DX253</strain>
    </source>
</reference>
<dbReference type="eggNOG" id="arCOG01067">
    <property type="taxonomic scope" value="Archaea"/>
</dbReference>
<keyword evidence="3" id="KW-0285">Flavoprotein</keyword>
<evidence type="ECO:0000313" key="10">
    <source>
        <dbReference type="Proteomes" id="UP000184203"/>
    </source>
</evidence>